<keyword evidence="1" id="KW-0472">Membrane</keyword>
<protein>
    <submittedName>
        <fullName evidence="2">Uncharacterized protein</fullName>
    </submittedName>
</protein>
<gene>
    <name evidence="2" type="ORF">A3A70_01080</name>
</gene>
<evidence type="ECO:0000256" key="1">
    <source>
        <dbReference type="SAM" id="Phobius"/>
    </source>
</evidence>
<evidence type="ECO:0000313" key="2">
    <source>
        <dbReference type="EMBL" id="OGC59752.1"/>
    </source>
</evidence>
<evidence type="ECO:0000313" key="3">
    <source>
        <dbReference type="Proteomes" id="UP000178964"/>
    </source>
</evidence>
<dbReference type="EMBL" id="MEVK01000008">
    <property type="protein sequence ID" value="OGC59752.1"/>
    <property type="molecule type" value="Genomic_DNA"/>
</dbReference>
<reference evidence="2 3" key="1">
    <citation type="journal article" date="2016" name="Nat. Commun.">
        <title>Thousands of microbial genomes shed light on interconnected biogeochemical processes in an aquifer system.</title>
        <authorList>
            <person name="Anantharaman K."/>
            <person name="Brown C.T."/>
            <person name="Hug L.A."/>
            <person name="Sharon I."/>
            <person name="Castelle C.J."/>
            <person name="Probst A.J."/>
            <person name="Thomas B.C."/>
            <person name="Singh A."/>
            <person name="Wilkins M.J."/>
            <person name="Karaoz U."/>
            <person name="Brodie E.L."/>
            <person name="Williams K.H."/>
            <person name="Hubbard S.S."/>
            <person name="Banfield J.F."/>
        </authorList>
    </citation>
    <scope>NUCLEOTIDE SEQUENCE [LARGE SCALE GENOMIC DNA]</scope>
</reference>
<keyword evidence="1" id="KW-0812">Transmembrane</keyword>
<dbReference type="AlphaFoldDB" id="A0A1F4VRB4"/>
<name>A0A1F4VRB4_UNCKA</name>
<feature type="transmembrane region" description="Helical" evidence="1">
    <location>
        <begin position="37"/>
        <end position="58"/>
    </location>
</feature>
<organism evidence="2 3">
    <name type="scientific">candidate division WWE3 bacterium RIFCSPLOWO2_01_FULL_42_11</name>
    <dbReference type="NCBI Taxonomy" id="1802627"/>
    <lineage>
        <taxon>Bacteria</taxon>
        <taxon>Katanobacteria</taxon>
    </lineage>
</organism>
<accession>A0A1F4VRB4</accession>
<sequence length="212" mass="23924">MAASFLFGNTLFLSYSFSIHTQGSHEMGWRKLPDCLFSLALGAVLAWFSIPAIASMAVETNPDKGAYLPIAGIIWFVTFALVYGELKPVAQFIVKDWFLLWQIQDLGRDLKVNSLNLESPERVALLKLGAAVEELCQLGPQFRGLRHLYRTVLPLLQNVAKARWELNQTQNSQLEEARQQFYSDLILAEEGVEGLRRTIILRREGNDPNIST</sequence>
<dbReference type="Proteomes" id="UP000178964">
    <property type="component" value="Unassembled WGS sequence"/>
</dbReference>
<proteinExistence type="predicted"/>
<feature type="transmembrane region" description="Helical" evidence="1">
    <location>
        <begin position="65"/>
        <end position="84"/>
    </location>
</feature>
<keyword evidence="1" id="KW-1133">Transmembrane helix</keyword>
<comment type="caution">
    <text evidence="2">The sequence shown here is derived from an EMBL/GenBank/DDBJ whole genome shotgun (WGS) entry which is preliminary data.</text>
</comment>
<dbReference type="STRING" id="1802627.A3A70_01080"/>